<dbReference type="InterPro" id="IPR029062">
    <property type="entry name" value="Class_I_gatase-like"/>
</dbReference>
<dbReference type="GO" id="GO:0005634">
    <property type="term" value="C:nucleus"/>
    <property type="evidence" value="ECO:0007669"/>
    <property type="project" value="TreeGrafter"/>
</dbReference>
<feature type="domain" description="Glutamine amidotransferase" evidence="1">
    <location>
        <begin position="69"/>
        <end position="205"/>
    </location>
</feature>
<evidence type="ECO:0000313" key="2">
    <source>
        <dbReference type="EMBL" id="RDW69384.1"/>
    </source>
</evidence>
<organism evidence="2 3">
    <name type="scientific">Coleophoma cylindrospora</name>
    <dbReference type="NCBI Taxonomy" id="1849047"/>
    <lineage>
        <taxon>Eukaryota</taxon>
        <taxon>Fungi</taxon>
        <taxon>Dikarya</taxon>
        <taxon>Ascomycota</taxon>
        <taxon>Pezizomycotina</taxon>
        <taxon>Leotiomycetes</taxon>
        <taxon>Helotiales</taxon>
        <taxon>Dermateaceae</taxon>
        <taxon>Coleophoma</taxon>
    </lineage>
</organism>
<dbReference type="Gene3D" id="3.40.50.880">
    <property type="match status" value="1"/>
</dbReference>
<sequence length="253" mass="27840">MPGLPLRIAILECDTPLDGTRSRYGGYGGVFTALLQAGADALSYPGLSASSGLELSTWDVVNQADSYPDLSSIDAILISGSKHNSFDNDPWILKLVDFVQAILAQRRVRVIGICFGHQIVGRALGAKVDRSDKGWEASVTAIDLTKRGQEIFETPSLALHQMHRDIVYNYPEGIEALAYTEKCAVQGMYAARRLITVQGHPEFTEEIVRELLIARHGSGVFDDAMFEDAMGRVDKYQDGVVVCKAFLRFLLEE</sequence>
<protein>
    <submittedName>
        <fullName evidence="2">Class I glutamine amidotransferase-like protein</fullName>
    </submittedName>
</protein>
<dbReference type="GO" id="GO:0016740">
    <property type="term" value="F:transferase activity"/>
    <property type="evidence" value="ECO:0007669"/>
    <property type="project" value="UniProtKB-KW"/>
</dbReference>
<dbReference type="SUPFAM" id="SSF52317">
    <property type="entry name" value="Class I glutamine amidotransferase-like"/>
    <property type="match status" value="1"/>
</dbReference>
<dbReference type="InterPro" id="IPR044992">
    <property type="entry name" value="ChyE-like"/>
</dbReference>
<dbReference type="InterPro" id="IPR017926">
    <property type="entry name" value="GATASE"/>
</dbReference>
<evidence type="ECO:0000259" key="1">
    <source>
        <dbReference type="Pfam" id="PF00117"/>
    </source>
</evidence>
<name>A0A3D8R6E6_9HELO</name>
<dbReference type="PANTHER" id="PTHR42695:SF5">
    <property type="entry name" value="GLUTAMINE AMIDOTRANSFERASE YLR126C-RELATED"/>
    <property type="match status" value="1"/>
</dbReference>
<keyword evidence="2" id="KW-0808">Transferase</keyword>
<keyword evidence="3" id="KW-1185">Reference proteome</keyword>
<dbReference type="PANTHER" id="PTHR42695">
    <property type="entry name" value="GLUTAMINE AMIDOTRANSFERASE YLR126C-RELATED"/>
    <property type="match status" value="1"/>
</dbReference>
<dbReference type="PROSITE" id="PS51273">
    <property type="entry name" value="GATASE_TYPE_1"/>
    <property type="match status" value="1"/>
</dbReference>
<dbReference type="Pfam" id="PF00117">
    <property type="entry name" value="GATase"/>
    <property type="match status" value="1"/>
</dbReference>
<dbReference type="Proteomes" id="UP000256645">
    <property type="component" value="Unassembled WGS sequence"/>
</dbReference>
<comment type="caution">
    <text evidence="2">The sequence shown here is derived from an EMBL/GenBank/DDBJ whole genome shotgun (WGS) entry which is preliminary data.</text>
</comment>
<dbReference type="OrthoDB" id="92161at2759"/>
<dbReference type="CDD" id="cd01741">
    <property type="entry name" value="GATase1_1"/>
    <property type="match status" value="1"/>
</dbReference>
<evidence type="ECO:0000313" key="3">
    <source>
        <dbReference type="Proteomes" id="UP000256645"/>
    </source>
</evidence>
<dbReference type="GO" id="GO:0005829">
    <property type="term" value="C:cytosol"/>
    <property type="evidence" value="ECO:0007669"/>
    <property type="project" value="TreeGrafter"/>
</dbReference>
<dbReference type="EMBL" id="PDLM01000009">
    <property type="protein sequence ID" value="RDW69384.1"/>
    <property type="molecule type" value="Genomic_DNA"/>
</dbReference>
<gene>
    <name evidence="2" type="ORF">BP6252_08404</name>
</gene>
<keyword evidence="2" id="KW-0315">Glutamine amidotransferase</keyword>
<proteinExistence type="predicted"/>
<accession>A0A3D8R6E6</accession>
<reference evidence="2 3" key="1">
    <citation type="journal article" date="2018" name="IMA Fungus">
        <title>IMA Genome-F 9: Draft genome sequence of Annulohypoxylon stygium, Aspergillus mulundensis, Berkeleyomyces basicola (syn. Thielaviopsis basicola), Ceratocystis smalleyi, two Cercospora beticola strains, Coleophoma cylindrospora, Fusarium fracticaudum, Phialophora cf. hyalina, and Morchella septimelata.</title>
        <authorList>
            <person name="Wingfield B.D."/>
            <person name="Bills G.F."/>
            <person name="Dong Y."/>
            <person name="Huang W."/>
            <person name="Nel W.J."/>
            <person name="Swalarsk-Parry B.S."/>
            <person name="Vaghefi N."/>
            <person name="Wilken P.M."/>
            <person name="An Z."/>
            <person name="de Beer Z.W."/>
            <person name="De Vos L."/>
            <person name="Chen L."/>
            <person name="Duong T.A."/>
            <person name="Gao Y."/>
            <person name="Hammerbacher A."/>
            <person name="Kikkert J.R."/>
            <person name="Li Y."/>
            <person name="Li H."/>
            <person name="Li K."/>
            <person name="Li Q."/>
            <person name="Liu X."/>
            <person name="Ma X."/>
            <person name="Naidoo K."/>
            <person name="Pethybridge S.J."/>
            <person name="Sun J."/>
            <person name="Steenkamp E.T."/>
            <person name="van der Nest M.A."/>
            <person name="van Wyk S."/>
            <person name="Wingfield M.J."/>
            <person name="Xiong C."/>
            <person name="Yue Q."/>
            <person name="Zhang X."/>
        </authorList>
    </citation>
    <scope>NUCLEOTIDE SEQUENCE [LARGE SCALE GENOMIC DNA]</scope>
    <source>
        <strain evidence="2 3">BP6252</strain>
    </source>
</reference>
<dbReference type="AlphaFoldDB" id="A0A3D8R6E6"/>
<dbReference type="STRING" id="1849047.A0A3D8R6E6"/>